<dbReference type="Proteomes" id="UP000653411">
    <property type="component" value="Unassembled WGS sequence"/>
</dbReference>
<dbReference type="AlphaFoldDB" id="A0A917XDA9"/>
<accession>A0A917XDA9</accession>
<evidence type="ECO:0000313" key="2">
    <source>
        <dbReference type="Proteomes" id="UP000653411"/>
    </source>
</evidence>
<comment type="caution">
    <text evidence="1">The sequence shown here is derived from an EMBL/GenBank/DDBJ whole genome shotgun (WGS) entry which is preliminary data.</text>
</comment>
<name>A0A917XDA9_9ACTN</name>
<proteinExistence type="predicted"/>
<keyword evidence="2" id="KW-1185">Reference proteome</keyword>
<gene>
    <name evidence="1" type="ORF">GCM10011578_037860</name>
</gene>
<protein>
    <submittedName>
        <fullName evidence="1">Uncharacterized protein</fullName>
    </submittedName>
</protein>
<sequence length="125" mass="12149">MATALGSLSGDAPRSVDGYADRAGEGAWVVLRVGVPGVGSRALPPRVGATLGLGLGSAGAGDVEGCRGAVGLTAGGASGSRGDAGAEGPVRCSERATQAATAQVNPVPAAVRTNRRRLAARRISS</sequence>
<dbReference type="EMBL" id="BMML01000007">
    <property type="protein sequence ID" value="GGN11523.1"/>
    <property type="molecule type" value="Genomic_DNA"/>
</dbReference>
<reference evidence="1" key="1">
    <citation type="journal article" date="2014" name="Int. J. Syst. Evol. Microbiol.">
        <title>Complete genome sequence of Corynebacterium casei LMG S-19264T (=DSM 44701T), isolated from a smear-ripened cheese.</title>
        <authorList>
            <consortium name="US DOE Joint Genome Institute (JGI-PGF)"/>
            <person name="Walter F."/>
            <person name="Albersmeier A."/>
            <person name="Kalinowski J."/>
            <person name="Ruckert C."/>
        </authorList>
    </citation>
    <scope>NUCLEOTIDE SEQUENCE</scope>
    <source>
        <strain evidence="1">CGMCC 4.7110</strain>
    </source>
</reference>
<reference evidence="1" key="2">
    <citation type="submission" date="2020-09" db="EMBL/GenBank/DDBJ databases">
        <authorList>
            <person name="Sun Q."/>
            <person name="Zhou Y."/>
        </authorList>
    </citation>
    <scope>NUCLEOTIDE SEQUENCE</scope>
    <source>
        <strain evidence="1">CGMCC 4.7110</strain>
    </source>
</reference>
<evidence type="ECO:0000313" key="1">
    <source>
        <dbReference type="EMBL" id="GGN11523.1"/>
    </source>
</evidence>
<organism evidence="1 2">
    <name type="scientific">Streptomyces fuscichromogenes</name>
    <dbReference type="NCBI Taxonomy" id="1324013"/>
    <lineage>
        <taxon>Bacteria</taxon>
        <taxon>Bacillati</taxon>
        <taxon>Actinomycetota</taxon>
        <taxon>Actinomycetes</taxon>
        <taxon>Kitasatosporales</taxon>
        <taxon>Streptomycetaceae</taxon>
        <taxon>Streptomyces</taxon>
    </lineage>
</organism>